<sequence length="204" mass="23672">MLLAKFFFEREGEEKGRERAEKKWRYHDRNKVHATTPLWAEPSEQREWSEQGLLVSLWDRRGRCAIAKPVRDDKVNLSTADRVVVSRAREAIKHFVRDISCVGYLRTTPILRGFPQFSYRSVEELLIATPRPIETNCKMIERETFGRKERQRLLMLIATLLLGLSVIADCSRKGKFDNGKSCELAIEEVSSKIEFCATIRLRTA</sequence>
<dbReference type="EMBL" id="KQ435775">
    <property type="protein sequence ID" value="KOX75016.1"/>
    <property type="molecule type" value="Genomic_DNA"/>
</dbReference>
<gene>
    <name evidence="1" type="ORF">WN51_12701</name>
</gene>
<organism evidence="1 2">
    <name type="scientific">Melipona quadrifasciata</name>
    <dbReference type="NCBI Taxonomy" id="166423"/>
    <lineage>
        <taxon>Eukaryota</taxon>
        <taxon>Metazoa</taxon>
        <taxon>Ecdysozoa</taxon>
        <taxon>Arthropoda</taxon>
        <taxon>Hexapoda</taxon>
        <taxon>Insecta</taxon>
        <taxon>Pterygota</taxon>
        <taxon>Neoptera</taxon>
        <taxon>Endopterygota</taxon>
        <taxon>Hymenoptera</taxon>
        <taxon>Apocrita</taxon>
        <taxon>Aculeata</taxon>
        <taxon>Apoidea</taxon>
        <taxon>Anthophila</taxon>
        <taxon>Apidae</taxon>
        <taxon>Melipona</taxon>
    </lineage>
</organism>
<evidence type="ECO:0000313" key="2">
    <source>
        <dbReference type="Proteomes" id="UP000053105"/>
    </source>
</evidence>
<name>A0A0M9A2C6_9HYME</name>
<reference evidence="1 2" key="1">
    <citation type="submission" date="2015-07" db="EMBL/GenBank/DDBJ databases">
        <title>The genome of Melipona quadrifasciata.</title>
        <authorList>
            <person name="Pan H."/>
            <person name="Kapheim K."/>
        </authorList>
    </citation>
    <scope>NUCLEOTIDE SEQUENCE [LARGE SCALE GENOMIC DNA]</scope>
    <source>
        <strain evidence="1">0111107301</strain>
        <tissue evidence="1">Whole body</tissue>
    </source>
</reference>
<evidence type="ECO:0000313" key="1">
    <source>
        <dbReference type="EMBL" id="KOX75016.1"/>
    </source>
</evidence>
<dbReference type="Proteomes" id="UP000053105">
    <property type="component" value="Unassembled WGS sequence"/>
</dbReference>
<proteinExistence type="predicted"/>
<keyword evidence="2" id="KW-1185">Reference proteome</keyword>
<dbReference type="AlphaFoldDB" id="A0A0M9A2C6"/>
<accession>A0A0M9A2C6</accession>
<protein>
    <submittedName>
        <fullName evidence="1">Uncharacterized protein</fullName>
    </submittedName>
</protein>